<keyword evidence="6 7" id="KW-0592">Phosphate transport</keyword>
<dbReference type="GO" id="GO:0006817">
    <property type="term" value="P:phosphate ion transport"/>
    <property type="evidence" value="ECO:0007669"/>
    <property type="project" value="UniProtKB-KW"/>
</dbReference>
<dbReference type="EMBL" id="PKOZ01000001">
    <property type="protein sequence ID" value="PQD96504.1"/>
    <property type="molecule type" value="Genomic_DNA"/>
</dbReference>
<dbReference type="PANTHER" id="PTHR42930">
    <property type="entry name" value="PHOSPHATE-SPECIFIC TRANSPORT SYSTEM ACCESSORY PROTEIN PHOU"/>
    <property type="match status" value="1"/>
</dbReference>
<evidence type="ECO:0000256" key="1">
    <source>
        <dbReference type="ARBA" id="ARBA00004496"/>
    </source>
</evidence>
<evidence type="ECO:0000256" key="4">
    <source>
        <dbReference type="ARBA" id="ARBA00022448"/>
    </source>
</evidence>
<dbReference type="InterPro" id="IPR038078">
    <property type="entry name" value="PhoU-like_sf"/>
</dbReference>
<dbReference type="GO" id="GO:0005737">
    <property type="term" value="C:cytoplasm"/>
    <property type="evidence" value="ECO:0007669"/>
    <property type="project" value="UniProtKB-SubCell"/>
</dbReference>
<dbReference type="AlphaFoldDB" id="A0A2S7N3A1"/>
<feature type="domain" description="PhoU" evidence="8">
    <location>
        <begin position="122"/>
        <end position="206"/>
    </location>
</feature>
<dbReference type="PIRSF" id="PIRSF003107">
    <property type="entry name" value="PhoU"/>
    <property type="match status" value="1"/>
</dbReference>
<evidence type="ECO:0000256" key="6">
    <source>
        <dbReference type="ARBA" id="ARBA00022592"/>
    </source>
</evidence>
<reference evidence="9 10" key="1">
    <citation type="submission" date="2017-12" db="EMBL/GenBank/DDBJ databases">
        <title>Taxonomic description and draft genome of Pradoshia cofamensis Gen. nov., sp. nov., a thermotolerant bacillale isolated from anterior gut of earthworm Eisenia fetida.</title>
        <authorList>
            <person name="Saha T."/>
            <person name="Chakraborty R."/>
        </authorList>
    </citation>
    <scope>NUCLEOTIDE SEQUENCE [LARGE SCALE GENOMIC DNA]</scope>
    <source>
        <strain evidence="9 10">EAG3</strain>
    </source>
</reference>
<evidence type="ECO:0000313" key="9">
    <source>
        <dbReference type="EMBL" id="PQD96504.1"/>
    </source>
</evidence>
<comment type="subunit">
    <text evidence="3 7">Homodimer.</text>
</comment>
<evidence type="ECO:0000256" key="7">
    <source>
        <dbReference type="PIRNR" id="PIRNR003107"/>
    </source>
</evidence>
<keyword evidence="5 7" id="KW-0963">Cytoplasm</keyword>
<dbReference type="Pfam" id="PF01895">
    <property type="entry name" value="PhoU"/>
    <property type="match status" value="2"/>
</dbReference>
<evidence type="ECO:0000256" key="2">
    <source>
        <dbReference type="ARBA" id="ARBA00008107"/>
    </source>
</evidence>
<dbReference type="Gene3D" id="1.20.58.220">
    <property type="entry name" value="Phosphate transport system protein phou homolog 2, domain 2"/>
    <property type="match status" value="1"/>
</dbReference>
<name>A0A2S7N3A1_9BACI</name>
<comment type="subcellular location">
    <subcellularLocation>
        <location evidence="1 7">Cytoplasm</location>
    </subcellularLocation>
</comment>
<feature type="domain" description="PhoU" evidence="8">
    <location>
        <begin position="19"/>
        <end position="105"/>
    </location>
</feature>
<dbReference type="GO" id="GO:0030643">
    <property type="term" value="P:intracellular phosphate ion homeostasis"/>
    <property type="evidence" value="ECO:0007669"/>
    <property type="project" value="InterPro"/>
</dbReference>
<dbReference type="Proteomes" id="UP000239663">
    <property type="component" value="Unassembled WGS sequence"/>
</dbReference>
<evidence type="ECO:0000313" key="10">
    <source>
        <dbReference type="Proteomes" id="UP000239663"/>
    </source>
</evidence>
<dbReference type="InterPro" id="IPR028366">
    <property type="entry name" value="PhoU"/>
</dbReference>
<dbReference type="RefSeq" id="WP_104847602.1">
    <property type="nucleotide sequence ID" value="NZ_PKOZ01000001.1"/>
</dbReference>
<evidence type="ECO:0000259" key="8">
    <source>
        <dbReference type="Pfam" id="PF01895"/>
    </source>
</evidence>
<proteinExistence type="inferred from homology"/>
<dbReference type="OrthoDB" id="9814256at2"/>
<comment type="similarity">
    <text evidence="2 7">Belongs to the PhoU family.</text>
</comment>
<keyword evidence="10" id="KW-1185">Reference proteome</keyword>
<protein>
    <recommendedName>
        <fullName evidence="7">Phosphate-specific transport system accessory protein PhoU</fullName>
    </recommendedName>
</protein>
<gene>
    <name evidence="9" type="primary">phoU</name>
    <name evidence="9" type="ORF">CYL18_00980</name>
</gene>
<dbReference type="FunFam" id="1.20.58.220:FF:000004">
    <property type="entry name" value="Phosphate-specific transport system accessory protein PhoU"/>
    <property type="match status" value="1"/>
</dbReference>
<comment type="function">
    <text evidence="7">Plays a role in the regulation of phosphate uptake.</text>
</comment>
<accession>A0A2S7N3A1</accession>
<dbReference type="InterPro" id="IPR026022">
    <property type="entry name" value="PhoU_dom"/>
</dbReference>
<dbReference type="SUPFAM" id="SSF109755">
    <property type="entry name" value="PhoU-like"/>
    <property type="match status" value="1"/>
</dbReference>
<dbReference type="GO" id="GO:0045936">
    <property type="term" value="P:negative regulation of phosphate metabolic process"/>
    <property type="evidence" value="ECO:0007669"/>
    <property type="project" value="InterPro"/>
</dbReference>
<dbReference type="NCBIfam" id="TIGR02135">
    <property type="entry name" value="phoU_full"/>
    <property type="match status" value="1"/>
</dbReference>
<evidence type="ECO:0000256" key="3">
    <source>
        <dbReference type="ARBA" id="ARBA00011738"/>
    </source>
</evidence>
<comment type="caution">
    <text evidence="9">The sequence shown here is derived from an EMBL/GenBank/DDBJ whole genome shotgun (WGS) entry which is preliminary data.</text>
</comment>
<organism evidence="9 10">
    <name type="scientific">Pradoshia eiseniae</name>
    <dbReference type="NCBI Taxonomy" id="2064768"/>
    <lineage>
        <taxon>Bacteria</taxon>
        <taxon>Bacillati</taxon>
        <taxon>Bacillota</taxon>
        <taxon>Bacilli</taxon>
        <taxon>Bacillales</taxon>
        <taxon>Bacillaceae</taxon>
        <taxon>Pradoshia</taxon>
    </lineage>
</organism>
<keyword evidence="4 7" id="KW-0813">Transport</keyword>
<sequence>MVVREKFEGELQELKVNVIKMSDMAVVALEKAYKALLEKDIDLALTVLDEDKKLDKLEEDVEEAAILMIAKQQPVASDLRHIISAIKISSEIERVGDYAKNIAKTAIRLAKEERPFENAAVAEMHEIGLRMMAMFKEAYVEENLTMAKELAELDDRMDELYGQVIKSILNASPKGNDSRNQNSQLLFLVRHYERAGDHITNLAEDILYMAKGRRYHLND</sequence>
<dbReference type="PANTHER" id="PTHR42930:SF3">
    <property type="entry name" value="PHOSPHATE-SPECIFIC TRANSPORT SYSTEM ACCESSORY PROTEIN PHOU"/>
    <property type="match status" value="1"/>
</dbReference>
<evidence type="ECO:0000256" key="5">
    <source>
        <dbReference type="ARBA" id="ARBA00022490"/>
    </source>
</evidence>